<dbReference type="RefSeq" id="WP_241493749.1">
    <property type="nucleotide sequence ID" value="NZ_LDRV01000107.1"/>
</dbReference>
<dbReference type="InterPro" id="IPR010982">
    <property type="entry name" value="Lambda_DNA-bd_dom_sf"/>
</dbReference>
<dbReference type="GO" id="GO:0003677">
    <property type="term" value="F:DNA binding"/>
    <property type="evidence" value="ECO:0007669"/>
    <property type="project" value="InterPro"/>
</dbReference>
<proteinExistence type="predicted"/>
<dbReference type="PANTHER" id="PTHR35010">
    <property type="entry name" value="BLL4672 PROTEIN-RELATED"/>
    <property type="match status" value="1"/>
</dbReference>
<dbReference type="InterPro" id="IPR001387">
    <property type="entry name" value="Cro/C1-type_HTH"/>
</dbReference>
<dbReference type="PATRIC" id="fig|2033.7.peg.345"/>
<dbReference type="CDD" id="cd00093">
    <property type="entry name" value="HTH_XRE"/>
    <property type="match status" value="1"/>
</dbReference>
<feature type="domain" description="HTH cro/C1-type" evidence="1">
    <location>
        <begin position="34"/>
        <end position="78"/>
    </location>
</feature>
<dbReference type="Pfam" id="PF17765">
    <property type="entry name" value="MLTR_LBD"/>
    <property type="match status" value="1"/>
</dbReference>
<dbReference type="SUPFAM" id="SSF47413">
    <property type="entry name" value="lambda repressor-like DNA-binding domains"/>
    <property type="match status" value="1"/>
</dbReference>
<evidence type="ECO:0000259" key="1">
    <source>
        <dbReference type="PROSITE" id="PS50943"/>
    </source>
</evidence>
<organism evidence="2 3">
    <name type="scientific">Microbacterium testaceum</name>
    <name type="common">Aureobacterium testaceum</name>
    <name type="synonym">Brevibacterium testaceum</name>
    <dbReference type="NCBI Taxonomy" id="2033"/>
    <lineage>
        <taxon>Bacteria</taxon>
        <taxon>Bacillati</taxon>
        <taxon>Actinomycetota</taxon>
        <taxon>Actinomycetes</taxon>
        <taxon>Micrococcales</taxon>
        <taxon>Microbacteriaceae</taxon>
        <taxon>Microbacterium</taxon>
    </lineage>
</organism>
<dbReference type="SMART" id="SM00530">
    <property type="entry name" value="HTH_XRE"/>
    <property type="match status" value="1"/>
</dbReference>
<comment type="caution">
    <text evidence="2">The sequence shown here is derived from an EMBL/GenBank/DDBJ whole genome shotgun (WGS) entry which is preliminary data.</text>
</comment>
<dbReference type="Proteomes" id="UP000072189">
    <property type="component" value="Unassembled WGS sequence"/>
</dbReference>
<dbReference type="PROSITE" id="PS50943">
    <property type="entry name" value="HTH_CROC1"/>
    <property type="match status" value="1"/>
</dbReference>
<gene>
    <name evidence="2" type="ORF">RSA3_15840</name>
</gene>
<protein>
    <submittedName>
        <fullName evidence="2">Transcriptional regulator</fullName>
    </submittedName>
</protein>
<evidence type="ECO:0000313" key="2">
    <source>
        <dbReference type="EMBL" id="KTS08215.1"/>
    </source>
</evidence>
<name>A0A147F411_MICTE</name>
<dbReference type="PANTHER" id="PTHR35010:SF2">
    <property type="entry name" value="BLL4672 PROTEIN"/>
    <property type="match status" value="1"/>
</dbReference>
<evidence type="ECO:0000313" key="3">
    <source>
        <dbReference type="Proteomes" id="UP000072189"/>
    </source>
</evidence>
<reference evidence="2 3" key="1">
    <citation type="journal article" date="2016" name="Front. Microbiol.">
        <title>Genomic Resource of Rice Seed Associated Bacteria.</title>
        <authorList>
            <person name="Midha S."/>
            <person name="Bansal K."/>
            <person name="Sharma S."/>
            <person name="Kumar N."/>
            <person name="Patil P.P."/>
            <person name="Chaudhry V."/>
            <person name="Patil P.B."/>
        </authorList>
    </citation>
    <scope>NUCLEOTIDE SEQUENCE [LARGE SCALE GENOMIC DNA]</scope>
    <source>
        <strain evidence="2 3">RSA3</strain>
    </source>
</reference>
<dbReference type="Gene3D" id="1.10.260.40">
    <property type="entry name" value="lambda repressor-like DNA-binding domains"/>
    <property type="match status" value="1"/>
</dbReference>
<sequence>MRVTTSSGPLAEFLRDRRESLTPAQVGLSDSSRRRVRGLRRTEVAELAGISADYYLRIEQGRGHRPSAEVLSALSRALLLDVYGDEHLHRVANLSAGHEVPAVSDEVPAGIRALLDLHPETPAYLSNGTLDVIGVNEAGRLLAPGGLRPGLNLVMSVFEHYPDPHSESHWRRTASNLVASLRYHADPRSPRLRQIVDTLSATDPRFVELWQRCEVRPHTSSWPLVYIESHGWVGLRSETLAIPASRGCTMTQFFAEPNTPGVEALRDLVRRAYGRA</sequence>
<dbReference type="Pfam" id="PF13560">
    <property type="entry name" value="HTH_31"/>
    <property type="match status" value="1"/>
</dbReference>
<dbReference type="EMBL" id="LDRV01000107">
    <property type="protein sequence ID" value="KTS08215.1"/>
    <property type="molecule type" value="Genomic_DNA"/>
</dbReference>
<accession>A0A147F411</accession>
<dbReference type="Gene3D" id="3.30.450.180">
    <property type="match status" value="1"/>
</dbReference>
<dbReference type="InterPro" id="IPR041413">
    <property type="entry name" value="MLTR_LBD"/>
</dbReference>
<dbReference type="AlphaFoldDB" id="A0A147F411"/>